<accession>D3BFU5</accession>
<dbReference type="Gene3D" id="3.40.50.300">
    <property type="entry name" value="P-loop containing nucleotide triphosphate hydrolases"/>
    <property type="match status" value="1"/>
</dbReference>
<dbReference type="PANTHER" id="PTHR32301">
    <property type="entry name" value="COUNTIN RECEPTOR CNR3-RELATED"/>
    <property type="match status" value="1"/>
</dbReference>
<dbReference type="AlphaFoldDB" id="D3BFU5"/>
<dbReference type="GO" id="GO:0016020">
    <property type="term" value="C:membrane"/>
    <property type="evidence" value="ECO:0007669"/>
    <property type="project" value="InterPro"/>
</dbReference>
<sequence>MMKRPKVSFLSSRKILLFCLVAVIATTFISMRMITTNVNIQNTVGTNNKNEDGLGDPIDVTTPSDREYDNTDNSNSNTNSKDIHITKKKEANDSPNFFNKYELPFRSQPKPMTEQEQYEANRLKALRSKANDEERPILLKMVFDEYEREAKMLQAMPVPDRPDCVALPPASALVDYVKPDPVEDKKLMFETTWKPGQLTPRQDGLNPYSYMTMLREPVDRVISHYYYHRQNKRDPGHQLAMRNTFKEWLEKSPAANNEQARMLCGVAPYDYPGVENTTEACAIHHLQYTYKFVGITEKFSESLVLLTHYGGFQAIRFTKINSGTQRVTVNEVPEDIIKEIIQRNQADIFLYEQAKIIFEKQIDAIGRSFIEAETKEFKKKVKIF</sequence>
<feature type="compositionally biased region" description="Low complexity" evidence="1">
    <location>
        <begin position="71"/>
        <end position="80"/>
    </location>
</feature>
<dbReference type="GO" id="GO:0008146">
    <property type="term" value="F:sulfotransferase activity"/>
    <property type="evidence" value="ECO:0007669"/>
    <property type="project" value="InterPro"/>
</dbReference>
<dbReference type="PANTHER" id="PTHR32301:SF13">
    <property type="entry name" value="SULFOTRANSFERASE DOMAIN-CONTAINING PROTEIN"/>
    <property type="match status" value="1"/>
</dbReference>
<dbReference type="InterPro" id="IPR005331">
    <property type="entry name" value="Sulfotransferase"/>
</dbReference>
<keyword evidence="3" id="KW-1185">Reference proteome</keyword>
<organism evidence="2 3">
    <name type="scientific">Heterostelium pallidum (strain ATCC 26659 / Pp 5 / PN500)</name>
    <name type="common">Cellular slime mold</name>
    <name type="synonym">Polysphondylium pallidum</name>
    <dbReference type="NCBI Taxonomy" id="670386"/>
    <lineage>
        <taxon>Eukaryota</taxon>
        <taxon>Amoebozoa</taxon>
        <taxon>Evosea</taxon>
        <taxon>Eumycetozoa</taxon>
        <taxon>Dictyostelia</taxon>
        <taxon>Acytosteliales</taxon>
        <taxon>Acytosteliaceae</taxon>
        <taxon>Heterostelium</taxon>
    </lineage>
</organism>
<dbReference type="InterPro" id="IPR053259">
    <property type="entry name" value="Golvesin-related_Golgi"/>
</dbReference>
<dbReference type="InParanoid" id="D3BFU5"/>
<reference evidence="2 3" key="1">
    <citation type="journal article" date="2011" name="Genome Res.">
        <title>Phylogeny-wide analysis of social amoeba genomes highlights ancient origins for complex intercellular communication.</title>
        <authorList>
            <person name="Heidel A.J."/>
            <person name="Lawal H.M."/>
            <person name="Felder M."/>
            <person name="Schilde C."/>
            <person name="Helps N.R."/>
            <person name="Tunggal B."/>
            <person name="Rivero F."/>
            <person name="John U."/>
            <person name="Schleicher M."/>
            <person name="Eichinger L."/>
            <person name="Platzer M."/>
            <person name="Noegel A.A."/>
            <person name="Schaap P."/>
            <person name="Gloeckner G."/>
        </authorList>
    </citation>
    <scope>NUCLEOTIDE SEQUENCE [LARGE SCALE GENOMIC DNA]</scope>
    <source>
        <strain evidence="3">ATCC 26659 / Pp 5 / PN500</strain>
    </source>
</reference>
<dbReference type="STRING" id="670386.D3BFU5"/>
<gene>
    <name evidence="2" type="primary">cnrC</name>
    <name evidence="2" type="ORF">PPL_07396</name>
</gene>
<dbReference type="Pfam" id="PF03567">
    <property type="entry name" value="Sulfotransfer_2"/>
    <property type="match status" value="1"/>
</dbReference>
<dbReference type="EMBL" id="ADBJ01000032">
    <property type="protein sequence ID" value="EFA79705.1"/>
    <property type="molecule type" value="Genomic_DNA"/>
</dbReference>
<dbReference type="Proteomes" id="UP000001396">
    <property type="component" value="Unassembled WGS sequence"/>
</dbReference>
<name>D3BFU5_HETP5</name>
<dbReference type="InterPro" id="IPR027417">
    <property type="entry name" value="P-loop_NTPase"/>
</dbReference>
<comment type="caution">
    <text evidence="2">The sequence shown here is derived from an EMBL/GenBank/DDBJ whole genome shotgun (WGS) entry which is preliminary data.</text>
</comment>
<feature type="region of interest" description="Disordered" evidence="1">
    <location>
        <begin position="44"/>
        <end position="89"/>
    </location>
</feature>
<evidence type="ECO:0000256" key="1">
    <source>
        <dbReference type="SAM" id="MobiDB-lite"/>
    </source>
</evidence>
<dbReference type="GeneID" id="31362877"/>
<evidence type="ECO:0000313" key="3">
    <source>
        <dbReference type="Proteomes" id="UP000001396"/>
    </source>
</evidence>
<proteinExistence type="predicted"/>
<dbReference type="RefSeq" id="XP_020431826.1">
    <property type="nucleotide sequence ID" value="XM_020578231.1"/>
</dbReference>
<evidence type="ECO:0000313" key="2">
    <source>
        <dbReference type="EMBL" id="EFA79705.1"/>
    </source>
</evidence>
<protein>
    <submittedName>
        <fullName evidence="2">Putative cell number regulator</fullName>
    </submittedName>
</protein>